<evidence type="ECO:0000313" key="2">
    <source>
        <dbReference type="EMBL" id="CAF1086158.1"/>
    </source>
</evidence>
<accession>A0A814S764</accession>
<dbReference type="Gene3D" id="1.10.10.1070">
    <property type="entry name" value="Zinc finger, BED domain-containing"/>
    <property type="match status" value="1"/>
</dbReference>
<reference evidence="3" key="1">
    <citation type="submission" date="2021-02" db="EMBL/GenBank/DDBJ databases">
        <authorList>
            <person name="Nowell W R."/>
        </authorList>
    </citation>
    <scope>NUCLEOTIDE SEQUENCE</scope>
</reference>
<dbReference type="InterPro" id="IPR018473">
    <property type="entry name" value="Hermes_transposase_DNA-db"/>
</dbReference>
<sequence>MGFTKGVKITEGDVTKIKDLSVKYIYSDIRRFSILADSDFRNLAKEFIRLGAVYGAFNINDASRGGKNHFTAHNDFC</sequence>
<dbReference type="SUPFAM" id="SSF140996">
    <property type="entry name" value="Hermes dimerisation domain"/>
    <property type="match status" value="1"/>
</dbReference>
<dbReference type="Proteomes" id="UP000663832">
    <property type="component" value="Unassembled WGS sequence"/>
</dbReference>
<keyword evidence="4" id="KW-1185">Reference proteome</keyword>
<protein>
    <recommendedName>
        <fullName evidence="1">Hermes trasposase DNA-binding domain-containing protein</fullName>
    </recommendedName>
</protein>
<evidence type="ECO:0000313" key="3">
    <source>
        <dbReference type="EMBL" id="CAF1143543.1"/>
    </source>
</evidence>
<dbReference type="AlphaFoldDB" id="A0A814S764"/>
<organism evidence="3 4">
    <name type="scientific">Adineta steineri</name>
    <dbReference type="NCBI Taxonomy" id="433720"/>
    <lineage>
        <taxon>Eukaryota</taxon>
        <taxon>Metazoa</taxon>
        <taxon>Spiralia</taxon>
        <taxon>Gnathifera</taxon>
        <taxon>Rotifera</taxon>
        <taxon>Eurotatoria</taxon>
        <taxon>Bdelloidea</taxon>
        <taxon>Adinetida</taxon>
        <taxon>Adinetidae</taxon>
        <taxon>Adineta</taxon>
    </lineage>
</organism>
<dbReference type="Pfam" id="PF10683">
    <property type="entry name" value="DBD_Tnp_Hermes"/>
    <property type="match status" value="1"/>
</dbReference>
<evidence type="ECO:0000259" key="1">
    <source>
        <dbReference type="Pfam" id="PF10683"/>
    </source>
</evidence>
<feature type="domain" description="Hermes trasposase DNA-binding" evidence="1">
    <location>
        <begin position="22"/>
        <end position="56"/>
    </location>
</feature>
<evidence type="ECO:0000313" key="4">
    <source>
        <dbReference type="Proteomes" id="UP000663832"/>
    </source>
</evidence>
<dbReference type="Proteomes" id="UP000663877">
    <property type="component" value="Unassembled WGS sequence"/>
</dbReference>
<gene>
    <name evidence="2" type="ORF">BJG266_LOCUS20540</name>
    <name evidence="3" type="ORF">QVE165_LOCUS22615</name>
</gene>
<name>A0A814S764_9BILA</name>
<dbReference type="EMBL" id="CAJNOI010000117">
    <property type="protein sequence ID" value="CAF1086158.1"/>
    <property type="molecule type" value="Genomic_DNA"/>
</dbReference>
<comment type="caution">
    <text evidence="3">The sequence shown here is derived from an EMBL/GenBank/DDBJ whole genome shotgun (WGS) entry which is preliminary data.</text>
</comment>
<proteinExistence type="predicted"/>
<dbReference type="EMBL" id="CAJNOM010000150">
    <property type="protein sequence ID" value="CAF1143543.1"/>
    <property type="molecule type" value="Genomic_DNA"/>
</dbReference>